<dbReference type="InterPro" id="IPR049165">
    <property type="entry name" value="GH39_as"/>
</dbReference>
<dbReference type="AlphaFoldDB" id="A0A0D2VN70"/>
<accession>A0A0D2VN70</accession>
<evidence type="ECO:0000256" key="3">
    <source>
        <dbReference type="ARBA" id="ARBA00023295"/>
    </source>
</evidence>
<dbReference type="InParanoid" id="A0A0D2VN70"/>
<dbReference type="PANTHER" id="PTHR12631:SF10">
    <property type="entry name" value="BETA-XYLOSIDASE-LIKE PROTEIN-RELATED"/>
    <property type="match status" value="1"/>
</dbReference>
<keyword evidence="8" id="KW-1185">Reference proteome</keyword>
<dbReference type="STRING" id="595528.A0A0D2VN70"/>
<comment type="similarity">
    <text evidence="1">Belongs to the glycosyl hydrolase 39 family.</text>
</comment>
<gene>
    <name evidence="7" type="ORF">CAOG_002798</name>
</gene>
<dbReference type="PRINTS" id="PR00745">
    <property type="entry name" value="GLHYDRLASE39"/>
</dbReference>
<dbReference type="InterPro" id="IPR000514">
    <property type="entry name" value="Glyco_hydro_39"/>
</dbReference>
<evidence type="ECO:0000259" key="6">
    <source>
        <dbReference type="Pfam" id="PF01229"/>
    </source>
</evidence>
<keyword evidence="7" id="KW-0119">Carbohydrate metabolism</keyword>
<evidence type="ECO:0000256" key="5">
    <source>
        <dbReference type="SAM" id="SignalP"/>
    </source>
</evidence>
<keyword evidence="3 7" id="KW-0326">Glycosidase</keyword>
<organism evidence="7 8">
    <name type="scientific">Capsaspora owczarzaki (strain ATCC 30864)</name>
    <dbReference type="NCBI Taxonomy" id="595528"/>
    <lineage>
        <taxon>Eukaryota</taxon>
        <taxon>Filasterea</taxon>
        <taxon>Capsaspora</taxon>
    </lineage>
</organism>
<name>A0A0D2VN70_CAPO3</name>
<dbReference type="Proteomes" id="UP000008743">
    <property type="component" value="Unassembled WGS sequence"/>
</dbReference>
<protein>
    <submittedName>
        <fullName evidence="7">Xylanase</fullName>
    </submittedName>
</protein>
<dbReference type="GO" id="GO:0004553">
    <property type="term" value="F:hydrolase activity, hydrolyzing O-glycosyl compounds"/>
    <property type="evidence" value="ECO:0007669"/>
    <property type="project" value="InterPro"/>
</dbReference>
<dbReference type="SUPFAM" id="SSF51011">
    <property type="entry name" value="Glycosyl hydrolase domain"/>
    <property type="match status" value="1"/>
</dbReference>
<sequence length="464" mass="51654">MRTSLLAVFCVTVAAALAVATGQSAARFEDWRQAVRESQSALGWEYIRFHGVLNDDMSVVIAPNEYSFFNIDQVYDFLLSINMRPIVELSFMPTAYASGNETIFYYKGNITPPKDYAQWDDLITKLAQHLVDRYGLEEVSQWYFEVWNEPNCGFWSGNQTDYFTLLQHTYTALKSVSPLIRVGGPATCQSQWIAETVAFCKQNGIQLDFISTHEYPTDPTTYPVRDLMHDIFAATKAAAGGIPVIYTEFNSGLFSDTPNHDLPYAASFLVNMVAKTQGLVEIASYWAVSDVFEEGGQDPTPFHDMYGIVTNIGVPKPAFHGLKLLRQAGTDRVAVSTVGDANTTSVWATRTDNEVQVFITNFDYFEFPIQNYTVTVTVAGVAAKGSPVNSLYYLIDDTHVNPRAVWEAMGSPTYPTPAQIVALHEASTLHAQQLPYSVVGSDITFTFNLVPYSTVAVFIPLQFY</sequence>
<evidence type="ECO:0000256" key="1">
    <source>
        <dbReference type="ARBA" id="ARBA00008875"/>
    </source>
</evidence>
<dbReference type="InterPro" id="IPR051923">
    <property type="entry name" value="Glycosyl_Hydrolase_39"/>
</dbReference>
<keyword evidence="5" id="KW-0732">Signal</keyword>
<dbReference type="InterPro" id="IPR049166">
    <property type="entry name" value="GH39_cat"/>
</dbReference>
<feature type="chain" id="PRO_5002253732" evidence="5">
    <location>
        <begin position="19"/>
        <end position="464"/>
    </location>
</feature>
<reference evidence="8" key="1">
    <citation type="submission" date="2011-02" db="EMBL/GenBank/DDBJ databases">
        <title>The Genome Sequence of Capsaspora owczarzaki ATCC 30864.</title>
        <authorList>
            <person name="Russ C."/>
            <person name="Cuomo C."/>
            <person name="Burger G."/>
            <person name="Gray M.W."/>
            <person name="Holland P.W.H."/>
            <person name="King N."/>
            <person name="Lang F.B.F."/>
            <person name="Roger A.J."/>
            <person name="Ruiz-Trillo I."/>
            <person name="Young S.K."/>
            <person name="Zeng Q."/>
            <person name="Gargeya S."/>
            <person name="Alvarado L."/>
            <person name="Berlin A."/>
            <person name="Chapman S.B."/>
            <person name="Chen Z."/>
            <person name="Freedman E."/>
            <person name="Gellesch M."/>
            <person name="Goldberg J."/>
            <person name="Griggs A."/>
            <person name="Gujja S."/>
            <person name="Heilman E."/>
            <person name="Heiman D."/>
            <person name="Howarth C."/>
            <person name="Mehta T."/>
            <person name="Neiman D."/>
            <person name="Pearson M."/>
            <person name="Roberts A."/>
            <person name="Saif S."/>
            <person name="Shea T."/>
            <person name="Shenoy N."/>
            <person name="Sisk P."/>
            <person name="Stolte C."/>
            <person name="Sykes S."/>
            <person name="White J."/>
            <person name="Yandava C."/>
            <person name="Haas B."/>
            <person name="Nusbaum C."/>
            <person name="Birren B."/>
        </authorList>
    </citation>
    <scope>NUCLEOTIDE SEQUENCE</scope>
    <source>
        <strain evidence="8">ATCC 30864</strain>
    </source>
</reference>
<dbReference type="InterPro" id="IPR017853">
    <property type="entry name" value="GH"/>
</dbReference>
<evidence type="ECO:0000313" key="7">
    <source>
        <dbReference type="EMBL" id="KJE91702.1"/>
    </source>
</evidence>
<dbReference type="PhylomeDB" id="A0A0D2VN70"/>
<dbReference type="Pfam" id="PF01229">
    <property type="entry name" value="Glyco_hydro_39"/>
    <property type="match status" value="1"/>
</dbReference>
<dbReference type="GO" id="GO:0045493">
    <property type="term" value="P:xylan catabolic process"/>
    <property type="evidence" value="ECO:0007669"/>
    <property type="project" value="UniProtKB-KW"/>
</dbReference>
<dbReference type="PROSITE" id="PS01027">
    <property type="entry name" value="GLYCOSYL_HYDROL_F39"/>
    <property type="match status" value="1"/>
</dbReference>
<dbReference type="Gene3D" id="2.60.40.1500">
    <property type="entry name" value="Glycosyl hydrolase domain, family 39"/>
    <property type="match status" value="1"/>
</dbReference>
<dbReference type="OrthoDB" id="15153at2759"/>
<keyword evidence="7" id="KW-0858">Xylan degradation</keyword>
<evidence type="ECO:0000313" key="8">
    <source>
        <dbReference type="Proteomes" id="UP000008743"/>
    </source>
</evidence>
<feature type="domain" description="Glycosyl hydrolases family 39 N-terminal catalytic" evidence="6">
    <location>
        <begin position="25"/>
        <end position="432"/>
    </location>
</feature>
<keyword evidence="2 7" id="KW-0378">Hydrolase</keyword>
<evidence type="ECO:0000256" key="4">
    <source>
        <dbReference type="PIRSR" id="PIRSR600514-1"/>
    </source>
</evidence>
<dbReference type="PANTHER" id="PTHR12631">
    <property type="entry name" value="ALPHA-L-IDURONIDASE"/>
    <property type="match status" value="1"/>
</dbReference>
<dbReference type="SUPFAM" id="SSF51445">
    <property type="entry name" value="(Trans)glycosidases"/>
    <property type="match status" value="1"/>
</dbReference>
<feature type="signal peptide" evidence="5">
    <location>
        <begin position="1"/>
        <end position="18"/>
    </location>
</feature>
<keyword evidence="7" id="KW-0624">Polysaccharide degradation</keyword>
<dbReference type="Gene3D" id="3.20.20.80">
    <property type="entry name" value="Glycosidases"/>
    <property type="match status" value="1"/>
</dbReference>
<evidence type="ECO:0000256" key="2">
    <source>
        <dbReference type="ARBA" id="ARBA00022801"/>
    </source>
</evidence>
<dbReference type="EMBL" id="KE346363">
    <property type="protein sequence ID" value="KJE91702.1"/>
    <property type="molecule type" value="Genomic_DNA"/>
</dbReference>
<proteinExistence type="inferred from homology"/>
<feature type="active site" description="Proton donor" evidence="4">
    <location>
        <position position="149"/>
    </location>
</feature>